<feature type="domain" description="Lariat debranching enzyme C-terminal" evidence="14">
    <location>
        <begin position="564"/>
        <end position="719"/>
    </location>
</feature>
<dbReference type="GO" id="GO:0005634">
    <property type="term" value="C:nucleus"/>
    <property type="evidence" value="ECO:0007669"/>
    <property type="project" value="UniProtKB-SubCell"/>
</dbReference>
<feature type="region of interest" description="Disordered" evidence="13">
    <location>
        <begin position="681"/>
        <end position="700"/>
    </location>
</feature>
<keyword evidence="11" id="KW-0464">Manganese</keyword>
<sequence length="745" mass="82531">MPSTLQIELADSKGLTPRFANCHHILCGPILMQLDEPTDGTVAGAKQMKAKILALLNDSRSVVFRAELDSGLAIVLKFSADEDSPAVLCEEAAVYTECLKTLQGSIVPTYYGKYSARCPHGRNMVCIVLEDCGEEIGRDLDELENKEKYKILEKLGEFHLGSNYHLGDFGDHNVLVKNGEYRIIGFRREDMWYHECKFDNNWRFGEDYKTTYTCGLLANVEIPLQININGRDHACTWYPSQKVIDTLLEEDGRLTIAVEGCCHGDLDAIYAHIAQLEAKHQYKVDLLLICGDFQAVRDWADLQCMAVPDKYKELKDFHKYYSGAKTAPILTIVIGGNHEASNYMWELYHGGWLAPNIYFLGHAGSILVNGIRIAGASGIFKVQDFRQGHHERMPYDNSAMRSIYHIREYCVRKLSLLPAPEVFLSHDWPHQIEHHGDLRGLLSRKKFLRADIDTGRLGSPPLMGLLTTLRPQWWFAAHLHTRFEATVAHYDADGSGAGATDASVVAMRVENPDEIVIDDEDVGVTEVSVVPKEDKAHRNPDGITLSDEEEDVAAPPLPPAAPPAPVPTSVTNFLALDKCLPNRQFLEVIDIPTPQPTGAQGVTDASSSSPPTLSYDPVWLAITRAFHPNLSLNRMQSAFPEETHARSLVARELEWVNTHVPPKLGGTWAVQGCQNFVMTAPPTQPDETGKKGGRIPQPPWYTNPQTEAFCAMLEIPNKINPPPKGVPKAAPPATTSAPPPTASIS</sequence>
<dbReference type="GO" id="GO:0000398">
    <property type="term" value="P:mRNA splicing, via spliceosome"/>
    <property type="evidence" value="ECO:0007669"/>
    <property type="project" value="TreeGrafter"/>
</dbReference>
<protein>
    <recommendedName>
        <fullName evidence="14">Lariat debranching enzyme C-terminal domain-containing protein</fullName>
    </recommendedName>
</protein>
<dbReference type="PANTHER" id="PTHR12849:SF0">
    <property type="entry name" value="LARIAT DEBRANCHING ENZYME"/>
    <property type="match status" value="1"/>
</dbReference>
<comment type="cofactor">
    <cofactor evidence="1">
        <name>Mn(2+)</name>
        <dbReference type="ChEBI" id="CHEBI:29035"/>
    </cofactor>
</comment>
<dbReference type="InterPro" id="IPR007708">
    <property type="entry name" value="DBR1_C"/>
</dbReference>
<evidence type="ECO:0000256" key="7">
    <source>
        <dbReference type="ARBA" id="ARBA00022723"/>
    </source>
</evidence>
<dbReference type="GO" id="GO:0046872">
    <property type="term" value="F:metal ion binding"/>
    <property type="evidence" value="ECO:0007669"/>
    <property type="project" value="UniProtKB-KW"/>
</dbReference>
<evidence type="ECO:0000313" key="16">
    <source>
        <dbReference type="Proteomes" id="UP000565441"/>
    </source>
</evidence>
<dbReference type="OrthoDB" id="407609at2759"/>
<dbReference type="PANTHER" id="PTHR12849">
    <property type="entry name" value="RNA LARIAT DEBRANCHING ENZYME"/>
    <property type="match status" value="1"/>
</dbReference>
<dbReference type="SMART" id="SM01124">
    <property type="entry name" value="DBR1"/>
    <property type="match status" value="1"/>
</dbReference>
<dbReference type="Pfam" id="PF00149">
    <property type="entry name" value="Metallophos"/>
    <property type="match status" value="1"/>
</dbReference>
<evidence type="ECO:0000256" key="3">
    <source>
        <dbReference type="ARBA" id="ARBA00001954"/>
    </source>
</evidence>
<accession>A0A8H5M310</accession>
<keyword evidence="10" id="KW-0408">Iron</keyword>
<evidence type="ECO:0000256" key="8">
    <source>
        <dbReference type="ARBA" id="ARBA00022801"/>
    </source>
</evidence>
<evidence type="ECO:0000256" key="1">
    <source>
        <dbReference type="ARBA" id="ARBA00001936"/>
    </source>
</evidence>
<evidence type="ECO:0000259" key="14">
    <source>
        <dbReference type="SMART" id="SM01124"/>
    </source>
</evidence>
<evidence type="ECO:0000313" key="15">
    <source>
        <dbReference type="EMBL" id="KAF5378876.1"/>
    </source>
</evidence>
<dbReference type="Pfam" id="PF05011">
    <property type="entry name" value="DBR1"/>
    <property type="match status" value="1"/>
</dbReference>
<dbReference type="EMBL" id="JAACJP010000018">
    <property type="protein sequence ID" value="KAF5378876.1"/>
    <property type="molecule type" value="Genomic_DNA"/>
</dbReference>
<evidence type="ECO:0000256" key="6">
    <source>
        <dbReference type="ARBA" id="ARBA00022664"/>
    </source>
</evidence>
<dbReference type="SUPFAM" id="SSF56112">
    <property type="entry name" value="Protein kinase-like (PK-like)"/>
    <property type="match status" value="1"/>
</dbReference>
<organism evidence="15 16">
    <name type="scientific">Tricholomella constricta</name>
    <dbReference type="NCBI Taxonomy" id="117010"/>
    <lineage>
        <taxon>Eukaryota</taxon>
        <taxon>Fungi</taxon>
        <taxon>Dikarya</taxon>
        <taxon>Basidiomycota</taxon>
        <taxon>Agaricomycotina</taxon>
        <taxon>Agaricomycetes</taxon>
        <taxon>Agaricomycetidae</taxon>
        <taxon>Agaricales</taxon>
        <taxon>Tricholomatineae</taxon>
        <taxon>Lyophyllaceae</taxon>
        <taxon>Tricholomella</taxon>
    </lineage>
</organism>
<evidence type="ECO:0000256" key="2">
    <source>
        <dbReference type="ARBA" id="ARBA00001947"/>
    </source>
</evidence>
<evidence type="ECO:0000256" key="9">
    <source>
        <dbReference type="ARBA" id="ARBA00022833"/>
    </source>
</evidence>
<keyword evidence="9" id="KW-0862">Zinc</keyword>
<feature type="region of interest" description="Disordered" evidence="13">
    <location>
        <begin position="720"/>
        <end position="745"/>
    </location>
</feature>
<dbReference type="AlphaFoldDB" id="A0A8H5M310"/>
<evidence type="ECO:0000256" key="5">
    <source>
        <dbReference type="ARBA" id="ARBA00006045"/>
    </source>
</evidence>
<reference evidence="15 16" key="1">
    <citation type="journal article" date="2020" name="ISME J.">
        <title>Uncovering the hidden diversity of litter-decomposition mechanisms in mushroom-forming fungi.</title>
        <authorList>
            <person name="Floudas D."/>
            <person name="Bentzer J."/>
            <person name="Ahren D."/>
            <person name="Johansson T."/>
            <person name="Persson P."/>
            <person name="Tunlid A."/>
        </authorList>
    </citation>
    <scope>NUCLEOTIDE SEQUENCE [LARGE SCALE GENOMIC DNA]</scope>
    <source>
        <strain evidence="15 16">CBS 661.87</strain>
    </source>
</reference>
<dbReference type="CDD" id="cd00844">
    <property type="entry name" value="MPP_Dbr1_N"/>
    <property type="match status" value="1"/>
</dbReference>
<feature type="compositionally biased region" description="Low complexity" evidence="13">
    <location>
        <begin position="726"/>
        <end position="736"/>
    </location>
</feature>
<comment type="similarity">
    <text evidence="5">Belongs to the lariat debranching enzyme family.</text>
</comment>
<evidence type="ECO:0000256" key="12">
    <source>
        <dbReference type="ARBA" id="ARBA00023242"/>
    </source>
</evidence>
<dbReference type="GO" id="GO:0008419">
    <property type="term" value="F:RNA lariat debranching enzyme activity"/>
    <property type="evidence" value="ECO:0007669"/>
    <property type="project" value="TreeGrafter"/>
</dbReference>
<dbReference type="InterPro" id="IPR029052">
    <property type="entry name" value="Metallo-depent_PP-like"/>
</dbReference>
<keyword evidence="8" id="KW-0378">Hydrolase</keyword>
<comment type="cofactor">
    <cofactor evidence="3">
        <name>Fe(2+)</name>
        <dbReference type="ChEBI" id="CHEBI:29033"/>
    </cofactor>
</comment>
<keyword evidence="16" id="KW-1185">Reference proteome</keyword>
<keyword evidence="12" id="KW-0539">Nucleus</keyword>
<evidence type="ECO:0000256" key="11">
    <source>
        <dbReference type="ARBA" id="ARBA00023211"/>
    </source>
</evidence>
<dbReference type="FunFam" id="3.60.21.10:FF:000035">
    <property type="entry name" value="Lariat debranching enzyme"/>
    <property type="match status" value="1"/>
</dbReference>
<dbReference type="Proteomes" id="UP000565441">
    <property type="component" value="Unassembled WGS sequence"/>
</dbReference>
<comment type="cofactor">
    <cofactor evidence="2">
        <name>Zn(2+)</name>
        <dbReference type="ChEBI" id="CHEBI:29105"/>
    </cofactor>
</comment>
<gene>
    <name evidence="15" type="ORF">D9615_006902</name>
</gene>
<evidence type="ECO:0000256" key="13">
    <source>
        <dbReference type="SAM" id="MobiDB-lite"/>
    </source>
</evidence>
<comment type="subcellular location">
    <subcellularLocation>
        <location evidence="4">Nucleus</location>
    </subcellularLocation>
</comment>
<name>A0A8H5M310_9AGAR</name>
<evidence type="ECO:0000256" key="10">
    <source>
        <dbReference type="ARBA" id="ARBA00023004"/>
    </source>
</evidence>
<comment type="caution">
    <text evidence="15">The sequence shown here is derived from an EMBL/GenBank/DDBJ whole genome shotgun (WGS) entry which is preliminary data.</text>
</comment>
<keyword evidence="6" id="KW-0507">mRNA processing</keyword>
<dbReference type="SUPFAM" id="SSF56300">
    <property type="entry name" value="Metallo-dependent phosphatases"/>
    <property type="match status" value="1"/>
</dbReference>
<dbReference type="InterPro" id="IPR041816">
    <property type="entry name" value="Dbr1_N"/>
</dbReference>
<keyword evidence="7" id="KW-0479">Metal-binding</keyword>
<dbReference type="InterPro" id="IPR004843">
    <property type="entry name" value="Calcineurin-like_PHP"/>
</dbReference>
<evidence type="ECO:0000256" key="4">
    <source>
        <dbReference type="ARBA" id="ARBA00004123"/>
    </source>
</evidence>
<feature type="region of interest" description="Disordered" evidence="13">
    <location>
        <begin position="535"/>
        <end position="563"/>
    </location>
</feature>
<dbReference type="InterPro" id="IPR011009">
    <property type="entry name" value="Kinase-like_dom_sf"/>
</dbReference>
<proteinExistence type="inferred from homology"/>